<comment type="caution">
    <text evidence="2">The sequence shown here is derived from an EMBL/GenBank/DDBJ whole genome shotgun (WGS) entry which is preliminary data.</text>
</comment>
<gene>
    <name evidence="2" type="ORF">JOE68_000843</name>
</gene>
<feature type="signal peptide" evidence="1">
    <location>
        <begin position="1"/>
        <end position="22"/>
    </location>
</feature>
<dbReference type="RefSeq" id="WP_204841015.1">
    <property type="nucleotide sequence ID" value="NZ_JAFBCL010000001.1"/>
</dbReference>
<evidence type="ECO:0000313" key="2">
    <source>
        <dbReference type="EMBL" id="MBM7809978.1"/>
    </source>
</evidence>
<accession>A0ABS2S3T0</accession>
<evidence type="ECO:0000313" key="3">
    <source>
        <dbReference type="Proteomes" id="UP001195724"/>
    </source>
</evidence>
<dbReference type="EMBL" id="JAFBCL010000001">
    <property type="protein sequence ID" value="MBM7809978.1"/>
    <property type="molecule type" value="Genomic_DNA"/>
</dbReference>
<evidence type="ECO:0000256" key="1">
    <source>
        <dbReference type="SAM" id="SignalP"/>
    </source>
</evidence>
<organism evidence="2 3">
    <name type="scientific">Saccharothrix algeriensis</name>
    <dbReference type="NCBI Taxonomy" id="173560"/>
    <lineage>
        <taxon>Bacteria</taxon>
        <taxon>Bacillati</taxon>
        <taxon>Actinomycetota</taxon>
        <taxon>Actinomycetes</taxon>
        <taxon>Pseudonocardiales</taxon>
        <taxon>Pseudonocardiaceae</taxon>
        <taxon>Saccharothrix</taxon>
    </lineage>
</organism>
<evidence type="ECO:0008006" key="4">
    <source>
        <dbReference type="Google" id="ProtNLM"/>
    </source>
</evidence>
<sequence length="97" mass="10013">MRVVHLLVAALVGLALVTGAHATESSTRCEADRAHLASTAPATVFTHPDLGFAEEAKPCEPAVAHLWTTVRTAVAAPVAPTAARVDTRVARGPPGVR</sequence>
<dbReference type="Proteomes" id="UP001195724">
    <property type="component" value="Unassembled WGS sequence"/>
</dbReference>
<keyword evidence="3" id="KW-1185">Reference proteome</keyword>
<proteinExistence type="predicted"/>
<keyword evidence="1" id="KW-0732">Signal</keyword>
<protein>
    <recommendedName>
        <fullName evidence="4">Secreted protein</fullName>
    </recommendedName>
</protein>
<name>A0ABS2S3T0_9PSEU</name>
<feature type="chain" id="PRO_5046070812" description="Secreted protein" evidence="1">
    <location>
        <begin position="23"/>
        <end position="97"/>
    </location>
</feature>
<reference evidence="2 3" key="1">
    <citation type="submission" date="2021-01" db="EMBL/GenBank/DDBJ databases">
        <title>Sequencing the genomes of 1000 actinobacteria strains.</title>
        <authorList>
            <person name="Klenk H.-P."/>
        </authorList>
    </citation>
    <scope>NUCLEOTIDE SEQUENCE [LARGE SCALE GENOMIC DNA]</scope>
    <source>
        <strain evidence="2 3">DSM 44581</strain>
    </source>
</reference>